<feature type="region of interest" description="Disordered" evidence="1">
    <location>
        <begin position="1"/>
        <end position="32"/>
    </location>
</feature>
<dbReference type="CDD" id="cd00338">
    <property type="entry name" value="Ser_Recombinase"/>
    <property type="match status" value="1"/>
</dbReference>
<dbReference type="AlphaFoldDB" id="A0A846YVZ3"/>
<evidence type="ECO:0000313" key="3">
    <source>
        <dbReference type="EMBL" id="NKZ02774.1"/>
    </source>
</evidence>
<feature type="compositionally biased region" description="Basic residues" evidence="1">
    <location>
        <begin position="18"/>
        <end position="27"/>
    </location>
</feature>
<dbReference type="Pfam" id="PF07508">
    <property type="entry name" value="Recombinase"/>
    <property type="match status" value="1"/>
</dbReference>
<organism evidence="3 4">
    <name type="scientific">Actinomadura latina</name>
    <dbReference type="NCBI Taxonomy" id="163603"/>
    <lineage>
        <taxon>Bacteria</taxon>
        <taxon>Bacillati</taxon>
        <taxon>Actinomycetota</taxon>
        <taxon>Actinomycetes</taxon>
        <taxon>Streptosporangiales</taxon>
        <taxon>Thermomonosporaceae</taxon>
        <taxon>Actinomadura</taxon>
    </lineage>
</organism>
<dbReference type="Gene3D" id="3.40.50.1390">
    <property type="entry name" value="Resolvase, N-terminal catalytic domain"/>
    <property type="match status" value="1"/>
</dbReference>
<dbReference type="PROSITE" id="PS51737">
    <property type="entry name" value="RECOMBINASE_DNA_BIND"/>
    <property type="match status" value="1"/>
</dbReference>
<dbReference type="InterPro" id="IPR006119">
    <property type="entry name" value="Resolv_N"/>
</dbReference>
<dbReference type="PANTHER" id="PTHR30461:SF23">
    <property type="entry name" value="DNA RECOMBINASE-RELATED"/>
    <property type="match status" value="1"/>
</dbReference>
<evidence type="ECO:0000256" key="1">
    <source>
        <dbReference type="SAM" id="MobiDB-lite"/>
    </source>
</evidence>
<dbReference type="Pfam" id="PF13408">
    <property type="entry name" value="Zn_ribbon_recom"/>
    <property type="match status" value="1"/>
</dbReference>
<dbReference type="Gene3D" id="3.90.1750.20">
    <property type="entry name" value="Putative Large Serine Recombinase, Chain B, Domain 2"/>
    <property type="match status" value="1"/>
</dbReference>
<sequence length="465" mass="51936">MAIREQSAHDPFGEWAKRKGRAGRRKVTSGARSAGNGLRFAFYGRTSTTGHQDRRTSYGWQREAADALITGEGTIVADYFDAGCSREVPWSRRPQAAALLEALTDRTFDAIVVGEYERAFSGNQFAALAPLLDAHGIRLWLPEAFGPVDMNEPAHRALMMMLGAQSRREVLRARHRVLAAMRIQACEQGRYLGGRPPYGYRLVDAGPHPNQAHAQWGRRLRRLDPDPLTAPHVRWIFARRLSGVSVAGIARELNERGVPCPSRIDRKRNPHRSGQGWTLNTVATILENPRYTGRQVWDRQAGFDDTTTGWAISKKPAHPALVSDADFVAAQTIRAARPTRDGSVRVYLLAGMLLCGLCRRRMDSHWVNGRSGYRCRHGYDSTKPRSRDAPKNLYLREDHLLDELMRQLSPRRGEARSPHELVAHLKRNGLAIVCDRSSCTVVGNNEEEPAPGTTSQIELFASPMG</sequence>
<dbReference type="Proteomes" id="UP000579250">
    <property type="component" value="Unassembled WGS sequence"/>
</dbReference>
<gene>
    <name evidence="3" type="ORF">HGB48_03240</name>
</gene>
<dbReference type="SUPFAM" id="SSF53041">
    <property type="entry name" value="Resolvase-like"/>
    <property type="match status" value="1"/>
</dbReference>
<dbReference type="Pfam" id="PF00239">
    <property type="entry name" value="Resolvase"/>
    <property type="match status" value="1"/>
</dbReference>
<dbReference type="InterPro" id="IPR050639">
    <property type="entry name" value="SSR_resolvase"/>
</dbReference>
<dbReference type="InterPro" id="IPR038109">
    <property type="entry name" value="DNA_bind_recomb_sf"/>
</dbReference>
<dbReference type="EMBL" id="JAAXPI010000002">
    <property type="protein sequence ID" value="NKZ02774.1"/>
    <property type="molecule type" value="Genomic_DNA"/>
</dbReference>
<keyword evidence="4" id="KW-1185">Reference proteome</keyword>
<feature type="domain" description="Recombinase" evidence="2">
    <location>
        <begin position="197"/>
        <end position="340"/>
    </location>
</feature>
<evidence type="ECO:0000313" key="4">
    <source>
        <dbReference type="Proteomes" id="UP000579250"/>
    </source>
</evidence>
<evidence type="ECO:0000259" key="2">
    <source>
        <dbReference type="PROSITE" id="PS51737"/>
    </source>
</evidence>
<dbReference type="InterPro" id="IPR036162">
    <property type="entry name" value="Resolvase-like_N_sf"/>
</dbReference>
<proteinExistence type="predicted"/>
<reference evidence="3 4" key="1">
    <citation type="submission" date="2020-04" db="EMBL/GenBank/DDBJ databases">
        <title>MicrobeNet Type strains.</title>
        <authorList>
            <person name="Nicholson A.C."/>
        </authorList>
    </citation>
    <scope>NUCLEOTIDE SEQUENCE [LARGE SCALE GENOMIC DNA]</scope>
    <source>
        <strain evidence="3 4">ATCC BAA-277</strain>
    </source>
</reference>
<feature type="compositionally biased region" description="Basic and acidic residues" evidence="1">
    <location>
        <begin position="1"/>
        <end position="17"/>
    </location>
</feature>
<dbReference type="GO" id="GO:0000150">
    <property type="term" value="F:DNA strand exchange activity"/>
    <property type="evidence" value="ECO:0007669"/>
    <property type="project" value="InterPro"/>
</dbReference>
<dbReference type="GO" id="GO:0003677">
    <property type="term" value="F:DNA binding"/>
    <property type="evidence" value="ECO:0007669"/>
    <property type="project" value="InterPro"/>
</dbReference>
<dbReference type="SMART" id="SM00857">
    <property type="entry name" value="Resolvase"/>
    <property type="match status" value="1"/>
</dbReference>
<dbReference type="RefSeq" id="WP_083946009.1">
    <property type="nucleotide sequence ID" value="NZ_JAAXPI010000002.1"/>
</dbReference>
<dbReference type="InterPro" id="IPR025827">
    <property type="entry name" value="Zn_ribbon_recom_dom"/>
</dbReference>
<comment type="caution">
    <text evidence="3">The sequence shown here is derived from an EMBL/GenBank/DDBJ whole genome shotgun (WGS) entry which is preliminary data.</text>
</comment>
<protein>
    <submittedName>
        <fullName evidence="3">Recombinase family protein</fullName>
    </submittedName>
</protein>
<name>A0A846YVZ3_9ACTN</name>
<accession>A0A846YVZ3</accession>
<dbReference type="InterPro" id="IPR011109">
    <property type="entry name" value="DNA_bind_recombinase_dom"/>
</dbReference>
<dbReference type="PANTHER" id="PTHR30461">
    <property type="entry name" value="DNA-INVERTASE FROM LAMBDOID PROPHAGE"/>
    <property type="match status" value="1"/>
</dbReference>